<keyword evidence="2 4" id="KW-0238">DNA-binding</keyword>
<dbReference type="PANTHER" id="PTHR30055">
    <property type="entry name" value="HTH-TYPE TRANSCRIPTIONAL REGULATOR RUTR"/>
    <property type="match status" value="1"/>
</dbReference>
<evidence type="ECO:0000259" key="5">
    <source>
        <dbReference type="PROSITE" id="PS50977"/>
    </source>
</evidence>
<dbReference type="InterPro" id="IPR009057">
    <property type="entry name" value="Homeodomain-like_sf"/>
</dbReference>
<accession>A0A7C9J6R1</accession>
<dbReference type="PROSITE" id="PS50977">
    <property type="entry name" value="HTH_TETR_2"/>
    <property type="match status" value="1"/>
</dbReference>
<dbReference type="InterPro" id="IPR001647">
    <property type="entry name" value="HTH_TetR"/>
</dbReference>
<dbReference type="Proteomes" id="UP000479526">
    <property type="component" value="Unassembled WGS sequence"/>
</dbReference>
<evidence type="ECO:0000256" key="2">
    <source>
        <dbReference type="ARBA" id="ARBA00023125"/>
    </source>
</evidence>
<dbReference type="Gene3D" id="1.10.10.60">
    <property type="entry name" value="Homeodomain-like"/>
    <property type="match status" value="1"/>
</dbReference>
<feature type="domain" description="HTH tetR-type" evidence="5">
    <location>
        <begin position="16"/>
        <end position="76"/>
    </location>
</feature>
<dbReference type="InterPro" id="IPR036271">
    <property type="entry name" value="Tet_transcr_reg_TetR-rel_C_sf"/>
</dbReference>
<keyword evidence="7" id="KW-1185">Reference proteome</keyword>
<dbReference type="EMBL" id="WXEW01000009">
    <property type="protein sequence ID" value="NAS25925.1"/>
    <property type="molecule type" value="Genomic_DNA"/>
</dbReference>
<organism evidence="6 7">
    <name type="scientific">Herbidospora solisilvae</name>
    <dbReference type="NCBI Taxonomy" id="2696284"/>
    <lineage>
        <taxon>Bacteria</taxon>
        <taxon>Bacillati</taxon>
        <taxon>Actinomycetota</taxon>
        <taxon>Actinomycetes</taxon>
        <taxon>Streptosporangiales</taxon>
        <taxon>Streptosporangiaceae</taxon>
        <taxon>Herbidospora</taxon>
    </lineage>
</organism>
<dbReference type="GO" id="GO:0000976">
    <property type="term" value="F:transcription cis-regulatory region binding"/>
    <property type="evidence" value="ECO:0007669"/>
    <property type="project" value="TreeGrafter"/>
</dbReference>
<evidence type="ECO:0000256" key="4">
    <source>
        <dbReference type="PROSITE-ProRule" id="PRU00335"/>
    </source>
</evidence>
<dbReference type="PANTHER" id="PTHR30055:SF151">
    <property type="entry name" value="TRANSCRIPTIONAL REGULATORY PROTEIN"/>
    <property type="match status" value="1"/>
</dbReference>
<comment type="caution">
    <text evidence="6">The sequence shown here is derived from an EMBL/GenBank/DDBJ whole genome shotgun (WGS) entry which is preliminary data.</text>
</comment>
<dbReference type="GO" id="GO:0003700">
    <property type="term" value="F:DNA-binding transcription factor activity"/>
    <property type="evidence" value="ECO:0007669"/>
    <property type="project" value="TreeGrafter"/>
</dbReference>
<reference evidence="6 7" key="1">
    <citation type="submission" date="2020-01" db="EMBL/GenBank/DDBJ databases">
        <title>Herbidospora sp. NEAU-GS84 nov., a novel actinomycete isolated from soil.</title>
        <authorList>
            <person name="Han L."/>
        </authorList>
    </citation>
    <scope>NUCLEOTIDE SEQUENCE [LARGE SCALE GENOMIC DNA]</scope>
    <source>
        <strain evidence="6 7">NEAU-GS84</strain>
    </source>
</reference>
<evidence type="ECO:0000313" key="7">
    <source>
        <dbReference type="Proteomes" id="UP000479526"/>
    </source>
</evidence>
<gene>
    <name evidence="6" type="ORF">GT755_30135</name>
</gene>
<proteinExistence type="predicted"/>
<name>A0A7C9J6R1_9ACTN</name>
<protein>
    <submittedName>
        <fullName evidence="6">TetR family transcriptional regulator</fullName>
    </submittedName>
</protein>
<feature type="DNA-binding region" description="H-T-H motif" evidence="4">
    <location>
        <begin position="39"/>
        <end position="58"/>
    </location>
</feature>
<dbReference type="SUPFAM" id="SSF46689">
    <property type="entry name" value="Homeodomain-like"/>
    <property type="match status" value="1"/>
</dbReference>
<evidence type="ECO:0000256" key="3">
    <source>
        <dbReference type="ARBA" id="ARBA00023163"/>
    </source>
</evidence>
<dbReference type="Pfam" id="PF00440">
    <property type="entry name" value="TetR_N"/>
    <property type="match status" value="1"/>
</dbReference>
<keyword evidence="1" id="KW-0805">Transcription regulation</keyword>
<dbReference type="AlphaFoldDB" id="A0A7C9J6R1"/>
<evidence type="ECO:0000313" key="6">
    <source>
        <dbReference type="EMBL" id="NAS25925.1"/>
    </source>
</evidence>
<keyword evidence="3" id="KW-0804">Transcription</keyword>
<evidence type="ECO:0000256" key="1">
    <source>
        <dbReference type="ARBA" id="ARBA00023015"/>
    </source>
</evidence>
<dbReference type="SUPFAM" id="SSF48498">
    <property type="entry name" value="Tetracyclin repressor-like, C-terminal domain"/>
    <property type="match status" value="1"/>
</dbReference>
<sequence>MAPRKYEQVLRAEAAEETRRRILDAVGQCLREAPTEQLSLGRVAELAKVSRSTIYTDFGSRSGLFDAFVVDLWERTGLGELSGAVDAADARDHLREGIRAASRMKGQELVVYRVLHAMDRLDPESAGGAVRHMETDRRAGMQSLAEHLEREGELREGLTVDKAVDALWVLTSFESLDLLVTGRSHTVDEAIDILVDMAERAVCRTPDIQSAGVRRAPQS</sequence>
<dbReference type="RefSeq" id="WP_161482947.1">
    <property type="nucleotide sequence ID" value="NZ_WXEW01000009.1"/>
</dbReference>
<dbReference type="Gene3D" id="1.10.357.10">
    <property type="entry name" value="Tetracycline Repressor, domain 2"/>
    <property type="match status" value="1"/>
</dbReference>
<dbReference type="InterPro" id="IPR050109">
    <property type="entry name" value="HTH-type_TetR-like_transc_reg"/>
</dbReference>